<keyword evidence="1" id="KW-0175">Coiled coil</keyword>
<feature type="coiled-coil region" evidence="1">
    <location>
        <begin position="155"/>
        <end position="325"/>
    </location>
</feature>
<accession>A0A8S2SUX8</accession>
<organism evidence="2 3">
    <name type="scientific">Rotaria magnacalcarata</name>
    <dbReference type="NCBI Taxonomy" id="392030"/>
    <lineage>
        <taxon>Eukaryota</taxon>
        <taxon>Metazoa</taxon>
        <taxon>Spiralia</taxon>
        <taxon>Gnathifera</taxon>
        <taxon>Rotifera</taxon>
        <taxon>Eurotatoria</taxon>
        <taxon>Bdelloidea</taxon>
        <taxon>Philodinida</taxon>
        <taxon>Philodinidae</taxon>
        <taxon>Rotaria</taxon>
    </lineage>
</organism>
<dbReference type="AlphaFoldDB" id="A0A8S2SUX8"/>
<gene>
    <name evidence="2" type="ORF">BYL167_LOCUS25554</name>
</gene>
<proteinExistence type="predicted"/>
<evidence type="ECO:0000313" key="2">
    <source>
        <dbReference type="EMBL" id="CAF4251095.1"/>
    </source>
</evidence>
<dbReference type="EMBL" id="CAJOBH010026192">
    <property type="protein sequence ID" value="CAF4251095.1"/>
    <property type="molecule type" value="Genomic_DNA"/>
</dbReference>
<reference evidence="2" key="1">
    <citation type="submission" date="2021-02" db="EMBL/GenBank/DDBJ databases">
        <authorList>
            <person name="Nowell W R."/>
        </authorList>
    </citation>
    <scope>NUCLEOTIDE SEQUENCE</scope>
</reference>
<evidence type="ECO:0000256" key="1">
    <source>
        <dbReference type="SAM" id="Coils"/>
    </source>
</evidence>
<name>A0A8S2SUX8_9BILA</name>
<comment type="caution">
    <text evidence="2">The sequence shown here is derived from an EMBL/GenBank/DDBJ whole genome shotgun (WGS) entry which is preliminary data.</text>
</comment>
<sequence>MNIELLVDLEDIQVSFIDLKSLNYHEVLIQSLRKCKPSVPTKKKEFPLTHPKIKELKDQLEQKPNFLRETYYLHSLLKEADVKIEDNDGPLVFSNNQGIKILDKKRLDILKYLLKKDALFRESKQTKNELDQGILDKGIIDFLKQTNENSPETNNDQTRRRIDEIDRMIFALENESNQNTNETKEQLERELQNYEQYQLTLRNLENDVEKTKEQIRNLSKNVADDDDSRWNRFDRNREQQDVDILMKHLRDEKEALNELESKQKLQASLEKRNASIEVTLIPNIKREIDGLQSVKSQHENRIEELKNEEEKLKKEKLEKIRAKRTQDIYKDVGGSDRTIRHNGSDFCPHEKCVDFPNRDYTCHYLGAVREAVDFVSDALEIEKNIDIEARQLELLKKLSEERYEHSVGAKKDGKHVEQLKEVVDRIVSRRKELEQEAASIGERYQERIDKILEDISEVEKWKIDIDKDIEISNGTLQKLRQELVSNQLTIINTKEAIKLIGSTMKQKQDLIHLLEEKKCLADAKVRFSEDVPNQDKGSIFLRNECLKQLKILEDYRSYLNDENQKYTTETSIENHQQQLEHLKNDLYNLEQKKKEIEYHIQQENIVNKVEVIKLQLSYFESLHDIKDIHARSILLNQSFQINSRTHYGFDFRGEKYAYQLPDPNDNNNNDIQIEHIQRINRISKLVKLIDKQIVELKAERQSLSDLLKTIVNEQRLIHFQNVERYLLNRSIHLSGFDRFYDGSILNPAESLISVLISEIIDRPHLYQMEGNNCLDPLVEQGLMKI</sequence>
<protein>
    <submittedName>
        <fullName evidence="2">Uncharacterized protein</fullName>
    </submittedName>
</protein>
<evidence type="ECO:0000313" key="3">
    <source>
        <dbReference type="Proteomes" id="UP000681967"/>
    </source>
</evidence>
<feature type="coiled-coil region" evidence="1">
    <location>
        <begin position="572"/>
        <end position="599"/>
    </location>
</feature>
<dbReference type="Proteomes" id="UP000681967">
    <property type="component" value="Unassembled WGS sequence"/>
</dbReference>